<proteinExistence type="predicted"/>
<sequence>MTREASPGAPPEPAFRFHHVGVQTSDLDNSLGWYREFFGAEQNWSLEKFSDLTVSRLPGITRLVELAAGDLRFHVFERPDDTPQSPVAEVPQFQHLCLATKSRAEMEEWRDRWTRLYESGRYTFVRDEGPTEVVEDEDGVLSLYVLDVNGLEYEFTYLPEGVA</sequence>
<feature type="domain" description="VOC" evidence="1">
    <location>
        <begin position="16"/>
        <end position="158"/>
    </location>
</feature>
<protein>
    <submittedName>
        <fullName evidence="2">VOC family protein</fullName>
    </submittedName>
</protein>
<dbReference type="Proteomes" id="UP001198565">
    <property type="component" value="Unassembled WGS sequence"/>
</dbReference>
<dbReference type="CDD" id="cd06587">
    <property type="entry name" value="VOC"/>
    <property type="match status" value="1"/>
</dbReference>
<organism evidence="2 3">
    <name type="scientific">Streptantibioticus parmotrematis</name>
    <dbReference type="NCBI Taxonomy" id="2873249"/>
    <lineage>
        <taxon>Bacteria</taxon>
        <taxon>Bacillati</taxon>
        <taxon>Actinomycetota</taxon>
        <taxon>Actinomycetes</taxon>
        <taxon>Kitasatosporales</taxon>
        <taxon>Streptomycetaceae</taxon>
        <taxon>Streptantibioticus</taxon>
    </lineage>
</organism>
<evidence type="ECO:0000313" key="3">
    <source>
        <dbReference type="Proteomes" id="UP001198565"/>
    </source>
</evidence>
<evidence type="ECO:0000259" key="1">
    <source>
        <dbReference type="PROSITE" id="PS51819"/>
    </source>
</evidence>
<gene>
    <name evidence="2" type="ORF">K7472_11470</name>
</gene>
<dbReference type="InterPro" id="IPR037523">
    <property type="entry name" value="VOC_core"/>
</dbReference>
<dbReference type="Gene3D" id="3.10.180.10">
    <property type="entry name" value="2,3-Dihydroxybiphenyl 1,2-Dioxygenase, domain 1"/>
    <property type="match status" value="1"/>
</dbReference>
<dbReference type="PROSITE" id="PS51819">
    <property type="entry name" value="VOC"/>
    <property type="match status" value="1"/>
</dbReference>
<keyword evidence="3" id="KW-1185">Reference proteome</keyword>
<comment type="caution">
    <text evidence="2">The sequence shown here is derived from an EMBL/GenBank/DDBJ whole genome shotgun (WGS) entry which is preliminary data.</text>
</comment>
<accession>A0ABS7QSU8</accession>
<name>A0ABS7QSU8_9ACTN</name>
<reference evidence="2 3" key="1">
    <citation type="submission" date="2021-08" db="EMBL/GenBank/DDBJ databases">
        <title>Streptomyces sp. PTM05 isolated from lichen.</title>
        <authorList>
            <person name="Somphong A."/>
            <person name="Phongsopitanun W."/>
            <person name="Tanasupawat S."/>
        </authorList>
    </citation>
    <scope>NUCLEOTIDE SEQUENCE [LARGE SCALE GENOMIC DNA]</scope>
    <source>
        <strain evidence="2 3">Ptm05</strain>
    </source>
</reference>
<dbReference type="SUPFAM" id="SSF54593">
    <property type="entry name" value="Glyoxalase/Bleomycin resistance protein/Dihydroxybiphenyl dioxygenase"/>
    <property type="match status" value="1"/>
</dbReference>
<dbReference type="InterPro" id="IPR004360">
    <property type="entry name" value="Glyas_Fos-R_dOase_dom"/>
</dbReference>
<dbReference type="Pfam" id="PF00903">
    <property type="entry name" value="Glyoxalase"/>
    <property type="match status" value="1"/>
</dbReference>
<dbReference type="InterPro" id="IPR029068">
    <property type="entry name" value="Glyas_Bleomycin-R_OHBP_Dase"/>
</dbReference>
<dbReference type="EMBL" id="JAINVZ010000006">
    <property type="protein sequence ID" value="MBY8885465.1"/>
    <property type="molecule type" value="Genomic_DNA"/>
</dbReference>
<evidence type="ECO:0000313" key="2">
    <source>
        <dbReference type="EMBL" id="MBY8885465.1"/>
    </source>
</evidence>